<keyword evidence="3" id="KW-1185">Reference proteome</keyword>
<dbReference type="STRING" id="35722.A0A0B7NCM8"/>
<dbReference type="EMBL" id="LN732021">
    <property type="protein sequence ID" value="CEP15211.1"/>
    <property type="molecule type" value="Genomic_DNA"/>
</dbReference>
<reference evidence="2 3" key="1">
    <citation type="submission" date="2014-09" db="EMBL/GenBank/DDBJ databases">
        <authorList>
            <person name="Ellenberger Sabrina"/>
        </authorList>
    </citation>
    <scope>NUCLEOTIDE SEQUENCE [LARGE SCALE GENOMIC DNA]</scope>
    <source>
        <strain evidence="2 3">CBS 412.66</strain>
    </source>
</reference>
<name>A0A0B7NCM8_9FUNG</name>
<dbReference type="Proteomes" id="UP000054107">
    <property type="component" value="Unassembled WGS sequence"/>
</dbReference>
<feature type="compositionally biased region" description="Low complexity" evidence="1">
    <location>
        <begin position="74"/>
        <end position="86"/>
    </location>
</feature>
<feature type="region of interest" description="Disordered" evidence="1">
    <location>
        <begin position="72"/>
        <end position="111"/>
    </location>
</feature>
<accession>A0A0B7NCM8</accession>
<sequence>MVLRDYKKLEMIVEGKGTYNKAFWEDIINGAKALYDARVSSTVNAIGAAVMVTASATTMLAESFTTTNNELNADSSSATVDGTTTTTDKEGSIRTAAESASRTSNSTITPTTGDDAIHCTWDMMPPDDHEFRFHYLAHKKCSSSALLNEEKMYLSDYKSNGSPKADLLSICAPLLLKEELTYEEDALLESPPSTITTTTTATNSVAEAITGIRNLLDSEKDMDDILHKVQLEKARLIEEKLRYSDMYKALAILEKVVEDTQLWNETGDEQEMTFYRRFASYLDTLLIKTDLNMIDGETGCFSSKIAIETNKQMFHVEDSSATYARKIDLMLRYNDRKNVDLCSNEWKRSKATSELKLKQQSKNLRINASIMNSLHAFGTSSSSLLAIDMIGDDIVIDRSRKLLTKSYSIGLHGYIYLLTKVDDYFVATLHSILVIPRRFADIACIENTLLALFRFKHFYTSLIPALRKRIATNEMYSDIGSVCEMDADVSDSTQVSQNFIFFKSKKRKRGASESEEDN</sequence>
<feature type="compositionally biased region" description="Polar residues" evidence="1">
    <location>
        <begin position="98"/>
        <end position="111"/>
    </location>
</feature>
<evidence type="ECO:0000313" key="3">
    <source>
        <dbReference type="Proteomes" id="UP000054107"/>
    </source>
</evidence>
<dbReference type="AlphaFoldDB" id="A0A0B7NCM8"/>
<evidence type="ECO:0000256" key="1">
    <source>
        <dbReference type="SAM" id="MobiDB-lite"/>
    </source>
</evidence>
<protein>
    <submittedName>
        <fullName evidence="2">Uncharacterized protein</fullName>
    </submittedName>
</protein>
<evidence type="ECO:0000313" key="2">
    <source>
        <dbReference type="EMBL" id="CEP15211.1"/>
    </source>
</evidence>
<proteinExistence type="predicted"/>
<dbReference type="OrthoDB" id="2246019at2759"/>
<gene>
    <name evidence="2" type="primary">PARPA_09416.1 scaffold 36645</name>
</gene>
<organism evidence="2 3">
    <name type="scientific">Parasitella parasitica</name>
    <dbReference type="NCBI Taxonomy" id="35722"/>
    <lineage>
        <taxon>Eukaryota</taxon>
        <taxon>Fungi</taxon>
        <taxon>Fungi incertae sedis</taxon>
        <taxon>Mucoromycota</taxon>
        <taxon>Mucoromycotina</taxon>
        <taxon>Mucoromycetes</taxon>
        <taxon>Mucorales</taxon>
        <taxon>Mucorineae</taxon>
        <taxon>Mucoraceae</taxon>
        <taxon>Parasitella</taxon>
    </lineage>
</organism>